<keyword evidence="1" id="KW-1185">Reference proteome</keyword>
<protein>
    <submittedName>
        <fullName evidence="2">Uncharacterized protein</fullName>
    </submittedName>
</protein>
<name>A0A915HW77_ROMCU</name>
<proteinExistence type="predicted"/>
<accession>A0A915HW77</accession>
<evidence type="ECO:0000313" key="2">
    <source>
        <dbReference type="WBParaSite" id="nRc.2.0.1.t05807-RA"/>
    </source>
</evidence>
<sequence>MLTELSLSSDNEANTCKANSTLSTLRQTKDKIYGRTYTTEIEWGWTDNLAHRAEITKRHNNEEKLKNINNIPLKQRLKGTILSFNFINKHKLPITIEVLECRKSLMIASRNLTLDAR</sequence>
<reference evidence="2" key="1">
    <citation type="submission" date="2022-11" db="UniProtKB">
        <authorList>
            <consortium name="WormBaseParasite"/>
        </authorList>
    </citation>
    <scope>IDENTIFICATION</scope>
</reference>
<dbReference type="Proteomes" id="UP000887565">
    <property type="component" value="Unplaced"/>
</dbReference>
<evidence type="ECO:0000313" key="1">
    <source>
        <dbReference type="Proteomes" id="UP000887565"/>
    </source>
</evidence>
<dbReference type="AlphaFoldDB" id="A0A915HW77"/>
<dbReference type="WBParaSite" id="nRc.2.0.1.t05807-RA">
    <property type="protein sequence ID" value="nRc.2.0.1.t05807-RA"/>
    <property type="gene ID" value="nRc.2.0.1.g05807"/>
</dbReference>
<organism evidence="1 2">
    <name type="scientific">Romanomermis culicivorax</name>
    <name type="common">Nematode worm</name>
    <dbReference type="NCBI Taxonomy" id="13658"/>
    <lineage>
        <taxon>Eukaryota</taxon>
        <taxon>Metazoa</taxon>
        <taxon>Ecdysozoa</taxon>
        <taxon>Nematoda</taxon>
        <taxon>Enoplea</taxon>
        <taxon>Dorylaimia</taxon>
        <taxon>Mermithida</taxon>
        <taxon>Mermithoidea</taxon>
        <taxon>Mermithidae</taxon>
        <taxon>Romanomermis</taxon>
    </lineage>
</organism>